<name>A0A6D2JUX8_9BRAS</name>
<dbReference type="InterPro" id="IPR036188">
    <property type="entry name" value="FAD/NAD-bd_sf"/>
</dbReference>
<gene>
    <name evidence="7" type="ORF">MERR_LOCUS31259</name>
</gene>
<dbReference type="AlphaFoldDB" id="A0A6D2JUX8"/>
<keyword evidence="8" id="KW-1185">Reference proteome</keyword>
<proteinExistence type="inferred from homology"/>
<evidence type="ECO:0000256" key="2">
    <source>
        <dbReference type="ARBA" id="ARBA00022630"/>
    </source>
</evidence>
<reference evidence="7" key="1">
    <citation type="submission" date="2020-01" db="EMBL/GenBank/DDBJ databases">
        <authorList>
            <person name="Mishra B."/>
        </authorList>
    </citation>
    <scope>NUCLEOTIDE SEQUENCE [LARGE SCALE GENOMIC DNA]</scope>
</reference>
<dbReference type="OrthoDB" id="66881at2759"/>
<dbReference type="InterPro" id="IPR000960">
    <property type="entry name" value="Flavin_mOase"/>
</dbReference>
<keyword evidence="4" id="KW-0521">NADP</keyword>
<evidence type="ECO:0000313" key="7">
    <source>
        <dbReference type="EMBL" id="CAA7044024.1"/>
    </source>
</evidence>
<dbReference type="Gene3D" id="3.50.50.60">
    <property type="entry name" value="FAD/NAD(P)-binding domain"/>
    <property type="match status" value="1"/>
</dbReference>
<dbReference type="InterPro" id="IPR050346">
    <property type="entry name" value="FMO-like"/>
</dbReference>
<keyword evidence="3 6" id="KW-0274">FAD</keyword>
<organism evidence="7 8">
    <name type="scientific">Microthlaspi erraticum</name>
    <dbReference type="NCBI Taxonomy" id="1685480"/>
    <lineage>
        <taxon>Eukaryota</taxon>
        <taxon>Viridiplantae</taxon>
        <taxon>Streptophyta</taxon>
        <taxon>Embryophyta</taxon>
        <taxon>Tracheophyta</taxon>
        <taxon>Spermatophyta</taxon>
        <taxon>Magnoliopsida</taxon>
        <taxon>eudicotyledons</taxon>
        <taxon>Gunneridae</taxon>
        <taxon>Pentapetalae</taxon>
        <taxon>rosids</taxon>
        <taxon>malvids</taxon>
        <taxon>Brassicales</taxon>
        <taxon>Brassicaceae</taxon>
        <taxon>Coluteocarpeae</taxon>
        <taxon>Microthlaspi</taxon>
    </lineage>
</organism>
<comment type="cofactor">
    <cofactor evidence="6">
        <name>FAD</name>
        <dbReference type="ChEBI" id="CHEBI:57692"/>
    </cofactor>
</comment>
<keyword evidence="6" id="KW-0503">Monooxygenase</keyword>
<dbReference type="GO" id="GO:0004499">
    <property type="term" value="F:N,N-dimethylaniline monooxygenase activity"/>
    <property type="evidence" value="ECO:0007669"/>
    <property type="project" value="InterPro"/>
</dbReference>
<dbReference type="InterPro" id="IPR020946">
    <property type="entry name" value="Flavin_mOase-like"/>
</dbReference>
<keyword evidence="5 6" id="KW-0560">Oxidoreductase</keyword>
<dbReference type="SUPFAM" id="SSF51905">
    <property type="entry name" value="FAD/NAD(P)-binding domain"/>
    <property type="match status" value="1"/>
</dbReference>
<evidence type="ECO:0000256" key="1">
    <source>
        <dbReference type="ARBA" id="ARBA00009183"/>
    </source>
</evidence>
<evidence type="ECO:0000256" key="5">
    <source>
        <dbReference type="ARBA" id="ARBA00023002"/>
    </source>
</evidence>
<dbReference type="GO" id="GO:0050661">
    <property type="term" value="F:NADP binding"/>
    <property type="evidence" value="ECO:0007669"/>
    <property type="project" value="InterPro"/>
</dbReference>
<dbReference type="Pfam" id="PF00743">
    <property type="entry name" value="FMO-like"/>
    <property type="match status" value="1"/>
</dbReference>
<comment type="caution">
    <text evidence="7">The sequence shown here is derived from an EMBL/GenBank/DDBJ whole genome shotgun (WGS) entry which is preliminary data.</text>
</comment>
<dbReference type="PRINTS" id="PR00419">
    <property type="entry name" value="ADXRDTASE"/>
</dbReference>
<dbReference type="EMBL" id="CACVBM020001291">
    <property type="protein sequence ID" value="CAA7044024.1"/>
    <property type="molecule type" value="Genomic_DNA"/>
</dbReference>
<dbReference type="EC" id="1.-.-.-" evidence="6"/>
<evidence type="ECO:0000256" key="4">
    <source>
        <dbReference type="ARBA" id="ARBA00022857"/>
    </source>
</evidence>
<evidence type="ECO:0000256" key="3">
    <source>
        <dbReference type="ARBA" id="ARBA00022827"/>
    </source>
</evidence>
<protein>
    <recommendedName>
        <fullName evidence="6">Flavin-containing monooxygenase</fullName>
        <ecNumber evidence="6">1.-.-.-</ecNumber>
    </recommendedName>
</protein>
<comment type="similarity">
    <text evidence="1 6">Belongs to the FMO family.</text>
</comment>
<dbReference type="PIRSF" id="PIRSF000332">
    <property type="entry name" value="FMO"/>
    <property type="match status" value="1"/>
</dbReference>
<keyword evidence="2 6" id="KW-0285">Flavoprotein</keyword>
<evidence type="ECO:0000313" key="8">
    <source>
        <dbReference type="Proteomes" id="UP000467841"/>
    </source>
</evidence>
<dbReference type="Proteomes" id="UP000467841">
    <property type="component" value="Unassembled WGS sequence"/>
</dbReference>
<accession>A0A6D2JUX8</accession>
<evidence type="ECO:0000256" key="6">
    <source>
        <dbReference type="RuleBase" id="RU361177"/>
    </source>
</evidence>
<dbReference type="GO" id="GO:0050660">
    <property type="term" value="F:flavin adenine dinucleotide binding"/>
    <property type="evidence" value="ECO:0007669"/>
    <property type="project" value="InterPro"/>
</dbReference>
<sequence length="363" mass="41673">MASSSSIKSRHVAVIGAGAAGLVAARELRREGHTVVVFERQKQVGGTWIYTDHVESDPLSVDPSRLVVHSSVYGSLRTNLPRECMGFRDFPFAIRSGESRDPRRFPSHGEVLAYLQDFSKEFGIEKLIRFETTVVRVSPAAESDGEEGIGKWRIESTEKEKKSHHRDEIYDAVVVCNGHYIEPRLAEIPGISLWPGKEMHSHNYRLPQPFKDQIERVLENGSVVFQNGKTIFTHVIMHCTGLSPLPFPMFELQSKWIAGVLSRRIMLPSKEDMLMEIETLYARLEGEGVPKRYTHSLGINHFEYNDWLASEYGCSGTEEYRKEMFLMSFMRKMENPETYRDEWEDHHHLVAQANHDFSLYIVK</sequence>
<dbReference type="PANTHER" id="PTHR23023">
    <property type="entry name" value="DIMETHYLANILINE MONOOXYGENASE"/>
    <property type="match status" value="1"/>
</dbReference>